<evidence type="ECO:0000256" key="1">
    <source>
        <dbReference type="ARBA" id="ARBA00022617"/>
    </source>
</evidence>
<gene>
    <name evidence="7" type="ORF">LZA78_12905</name>
</gene>
<keyword evidence="1 4" id="KW-0349">Heme</keyword>
<dbReference type="InterPro" id="IPR010538">
    <property type="entry name" value="DHOR"/>
</dbReference>
<dbReference type="PANTHER" id="PTHR30600">
    <property type="entry name" value="CYTOCHROME C PEROXIDASE-RELATED"/>
    <property type="match status" value="1"/>
</dbReference>
<evidence type="ECO:0000256" key="5">
    <source>
        <dbReference type="SAM" id="SignalP"/>
    </source>
</evidence>
<dbReference type="RefSeq" id="WP_233677348.1">
    <property type="nucleotide sequence ID" value="NZ_JAJUOS010000010.1"/>
</dbReference>
<evidence type="ECO:0000259" key="6">
    <source>
        <dbReference type="PROSITE" id="PS51007"/>
    </source>
</evidence>
<keyword evidence="2 4" id="KW-0479">Metal-binding</keyword>
<keyword evidence="5" id="KW-0732">Signal</keyword>
<feature type="domain" description="Cytochrome c" evidence="6">
    <location>
        <begin position="77"/>
        <end position="186"/>
    </location>
</feature>
<feature type="signal peptide" evidence="5">
    <location>
        <begin position="1"/>
        <end position="19"/>
    </location>
</feature>
<name>A0ABS8YX43_9RHOB</name>
<feature type="domain" description="Cytochrome c" evidence="6">
    <location>
        <begin position="361"/>
        <end position="494"/>
    </location>
</feature>
<dbReference type="PANTHER" id="PTHR30600:SF4">
    <property type="entry name" value="CYTOCHROME C DOMAIN-CONTAINING PROTEIN"/>
    <property type="match status" value="1"/>
</dbReference>
<accession>A0ABS8YX43</accession>
<dbReference type="PIRSF" id="PIRSF028099">
    <property type="entry name" value="DUF1111"/>
    <property type="match status" value="1"/>
</dbReference>
<evidence type="ECO:0000313" key="7">
    <source>
        <dbReference type="EMBL" id="MCE5974382.1"/>
    </source>
</evidence>
<feature type="chain" id="PRO_5046545472" evidence="5">
    <location>
        <begin position="20"/>
        <end position="494"/>
    </location>
</feature>
<dbReference type="PROSITE" id="PS51007">
    <property type="entry name" value="CYTC"/>
    <property type="match status" value="2"/>
</dbReference>
<organism evidence="7 8">
    <name type="scientific">Rhodobacter flavimaris</name>
    <dbReference type="NCBI Taxonomy" id="2907145"/>
    <lineage>
        <taxon>Bacteria</taxon>
        <taxon>Pseudomonadati</taxon>
        <taxon>Pseudomonadota</taxon>
        <taxon>Alphaproteobacteria</taxon>
        <taxon>Rhodobacterales</taxon>
        <taxon>Rhodobacter group</taxon>
        <taxon>Rhodobacter</taxon>
    </lineage>
</organism>
<evidence type="ECO:0000256" key="4">
    <source>
        <dbReference type="PROSITE-ProRule" id="PRU00433"/>
    </source>
</evidence>
<sequence>MIRPISLLLGLSLALPAVADPAAPRSNADAARVAAVTALPADPGRVEPYEARPAGAGTVMDGRFSAPLVTLGEGAALDFVLGEAIFDKLWVPAPTATRASDGLGPLFNARACANCHPGDARGGPPEAPGALSGMVLKLSRAAPASAIPAHLAAIPGWQAKLPDPQLGTQLQDRAIPGVAPEGALSIDWEETQVSLSGGEVVSLRRPLANVTPALASEVMTSLRVGPQLIGLGLLEAVPEADILAGADPEDKDGDGISGRASLVWSADRGQAMLGRFGLKAGAATLREMAAAAFSTDMGLSSPLFPDPSGDCTADQIACRVAPNGEDAGLRDGREVGGDALDLVARYLQGLSVPARRAPEDAQVLQGKDAFHEVGCPACHRPKYVTARLADDPARSFQLIWPYTDLLLHDMGSGLADGRPEGVATGAEWRTAPLWGIALNAEVSGKPTTYLHDGRARSLLEAILWHGGEAQAARDRVARMAPDTRAALIRYLESL</sequence>
<dbReference type="Gene3D" id="1.10.760.10">
    <property type="entry name" value="Cytochrome c-like domain"/>
    <property type="match status" value="1"/>
</dbReference>
<dbReference type="InterPro" id="IPR009056">
    <property type="entry name" value="Cyt_c-like_dom"/>
</dbReference>
<dbReference type="Pfam" id="PF06537">
    <property type="entry name" value="DHOR"/>
    <property type="match status" value="1"/>
</dbReference>
<proteinExistence type="predicted"/>
<evidence type="ECO:0000313" key="8">
    <source>
        <dbReference type="Proteomes" id="UP001521181"/>
    </source>
</evidence>
<dbReference type="InterPro" id="IPR036909">
    <property type="entry name" value="Cyt_c-like_dom_sf"/>
</dbReference>
<reference evidence="7 8" key="1">
    <citation type="submission" date="2021-12" db="EMBL/GenBank/DDBJ databases">
        <title>Sinirhodobacter sp. WL0062 is a bacterium isolated from seawater.</title>
        <authorList>
            <person name="Wang L."/>
            <person name="He W."/>
            <person name="Zhang D.-F."/>
        </authorList>
    </citation>
    <scope>NUCLEOTIDE SEQUENCE [LARGE SCALE GENOMIC DNA]</scope>
    <source>
        <strain evidence="7 8">WL0062</strain>
    </source>
</reference>
<keyword evidence="8" id="KW-1185">Reference proteome</keyword>
<dbReference type="SUPFAM" id="SSF46626">
    <property type="entry name" value="Cytochrome c"/>
    <property type="match status" value="1"/>
</dbReference>
<comment type="caution">
    <text evidence="7">The sequence shown here is derived from an EMBL/GenBank/DDBJ whole genome shotgun (WGS) entry which is preliminary data.</text>
</comment>
<keyword evidence="3 4" id="KW-0408">Iron</keyword>
<dbReference type="InterPro" id="IPR051395">
    <property type="entry name" value="Cytochrome_c_Peroxidase/MauG"/>
</dbReference>
<dbReference type="Proteomes" id="UP001521181">
    <property type="component" value="Unassembled WGS sequence"/>
</dbReference>
<dbReference type="EMBL" id="JAJUOS010000010">
    <property type="protein sequence ID" value="MCE5974382.1"/>
    <property type="molecule type" value="Genomic_DNA"/>
</dbReference>
<evidence type="ECO:0000256" key="3">
    <source>
        <dbReference type="ARBA" id="ARBA00023004"/>
    </source>
</evidence>
<evidence type="ECO:0000256" key="2">
    <source>
        <dbReference type="ARBA" id="ARBA00022723"/>
    </source>
</evidence>
<protein>
    <submittedName>
        <fullName evidence="7">Thiol oxidoreductase</fullName>
    </submittedName>
</protein>